<keyword evidence="3" id="KW-1185">Reference proteome</keyword>
<evidence type="ECO:0000256" key="1">
    <source>
        <dbReference type="SAM" id="Phobius"/>
    </source>
</evidence>
<dbReference type="InterPro" id="IPR047743">
    <property type="entry name" value="YnhF-like"/>
</dbReference>
<protein>
    <submittedName>
        <fullName evidence="2">YnhF family membrane protein</fullName>
    </submittedName>
</protein>
<keyword evidence="1" id="KW-1133">Transmembrane helix</keyword>
<keyword evidence="1" id="KW-0472">Membrane</keyword>
<reference evidence="2 3" key="1">
    <citation type="submission" date="2020-11" db="EMBL/GenBank/DDBJ databases">
        <title>Vibrio nitrifigilis sp. nov., a marine nitrogen-fixing bacterium isolated from the lagoon sediment of an islet inside an atoll.</title>
        <authorList>
            <person name="Wang L.-T."/>
            <person name="Shieh W.Y."/>
        </authorList>
    </citation>
    <scope>NUCLEOTIDE SEQUENCE [LARGE SCALE GENOMIC DNA]</scope>
    <source>
        <strain evidence="2 3">NFV-1</strain>
    </source>
</reference>
<proteinExistence type="predicted"/>
<keyword evidence="1" id="KW-0812">Transmembrane</keyword>
<dbReference type="NCBIfam" id="NF033411">
    <property type="entry name" value="small_mem_YnhF"/>
    <property type="match status" value="1"/>
</dbReference>
<evidence type="ECO:0000313" key="3">
    <source>
        <dbReference type="Proteomes" id="UP000597206"/>
    </source>
</evidence>
<accession>A0ABS0GB60</accession>
<feature type="transmembrane region" description="Helical" evidence="1">
    <location>
        <begin position="6"/>
        <end position="29"/>
    </location>
</feature>
<evidence type="ECO:0000313" key="2">
    <source>
        <dbReference type="EMBL" id="MBF8999622.1"/>
    </source>
</evidence>
<dbReference type="Proteomes" id="UP000597206">
    <property type="component" value="Unassembled WGS sequence"/>
</dbReference>
<gene>
    <name evidence="2" type="primary">ynhF</name>
    <name evidence="2" type="ORF">I1A42_03435</name>
</gene>
<dbReference type="EMBL" id="JADPMR010000001">
    <property type="protein sequence ID" value="MBF8999622.1"/>
    <property type="molecule type" value="Genomic_DNA"/>
</dbReference>
<comment type="caution">
    <text evidence="2">The sequence shown here is derived from an EMBL/GenBank/DDBJ whole genome shotgun (WGS) entry which is preliminary data.</text>
</comment>
<sequence length="30" mass="3298">MMNYDLKFSLIVTLIAFVVFIGSGLIAIAH</sequence>
<name>A0ABS0GB60_9VIBR</name>
<organism evidence="2 3">
    <name type="scientific">Vibrio nitrifigilis</name>
    <dbReference type="NCBI Taxonomy" id="2789781"/>
    <lineage>
        <taxon>Bacteria</taxon>
        <taxon>Pseudomonadati</taxon>
        <taxon>Pseudomonadota</taxon>
        <taxon>Gammaproteobacteria</taxon>
        <taxon>Vibrionales</taxon>
        <taxon>Vibrionaceae</taxon>
        <taxon>Vibrio</taxon>
    </lineage>
</organism>